<comment type="similarity">
    <text evidence="6">Belongs to the class I-like SAM-binding methyltransferase superfamily. C5-methyltransferase family.</text>
</comment>
<dbReference type="InterPro" id="IPR029063">
    <property type="entry name" value="SAM-dependent_MTases_sf"/>
</dbReference>
<dbReference type="AlphaFoldDB" id="A0A9X1MDF3"/>
<protein>
    <recommendedName>
        <fullName evidence="1">DNA (cytosine-5-)-methyltransferase</fullName>
        <ecNumber evidence="1">2.1.1.37</ecNumber>
    </recommendedName>
</protein>
<evidence type="ECO:0000256" key="2">
    <source>
        <dbReference type="ARBA" id="ARBA00022603"/>
    </source>
</evidence>
<accession>A0A9X1MDF3</accession>
<feature type="active site" evidence="6">
    <location>
        <position position="67"/>
    </location>
</feature>
<dbReference type="EC" id="2.1.1.37" evidence="1"/>
<keyword evidence="8" id="KW-1185">Reference proteome</keyword>
<keyword evidence="4 6" id="KW-0949">S-adenosyl-L-methionine</keyword>
<reference evidence="7" key="1">
    <citation type="submission" date="2021-10" db="EMBL/GenBank/DDBJ databases">
        <title>Novel species in genus Arthrobacter.</title>
        <authorList>
            <person name="Liu Y."/>
        </authorList>
    </citation>
    <scope>NUCLEOTIDE SEQUENCE</scope>
    <source>
        <strain evidence="7">Zg-Y453</strain>
    </source>
</reference>
<evidence type="ECO:0000313" key="8">
    <source>
        <dbReference type="Proteomes" id="UP001139158"/>
    </source>
</evidence>
<dbReference type="InterPro" id="IPR050390">
    <property type="entry name" value="C5-Methyltransferase"/>
</dbReference>
<organism evidence="7 8">
    <name type="scientific">Arthrobacter caoxuetaonis</name>
    <dbReference type="NCBI Taxonomy" id="2886935"/>
    <lineage>
        <taxon>Bacteria</taxon>
        <taxon>Bacillati</taxon>
        <taxon>Actinomycetota</taxon>
        <taxon>Actinomycetes</taxon>
        <taxon>Micrococcales</taxon>
        <taxon>Micrococcaceae</taxon>
        <taxon>Arthrobacter</taxon>
    </lineage>
</organism>
<dbReference type="InterPro" id="IPR001525">
    <property type="entry name" value="C5_MeTfrase"/>
</dbReference>
<evidence type="ECO:0000256" key="4">
    <source>
        <dbReference type="ARBA" id="ARBA00022691"/>
    </source>
</evidence>
<sequence length="354" mass="38405">MVDLFAGPGGLDVAAHWLGVSVTGIEWDENACATRRAAGLETVQGDVRNHNPDEFPHATILAGGPPCQTYTVAGAGAGRKALDKVLSFIDRMVGGDDITTELAALDDERTGLVLQPLRWALEAHRAGKPYKTIVLEQVPAVLPVWEAMARGLESLGYKTATGILNAEEYGVPQTRRRAIMIANLELVPELPAPTHHRFRRKELIVSTDRPSLLPTRSIGETLNRAEPFVLVSNYGTGGDPKARGRRTSKEPAFTVTGKVSRNRLYSDEGELDRLTLSEAGQLQTFPADYPWAGKDVSQQIGNAIPPRLAVHVLAAALGRVLPDDFLDTMTRSRWSSPVETVPTARNTEGIPQLV</sequence>
<dbReference type="RefSeq" id="WP_227895470.1">
    <property type="nucleotide sequence ID" value="NZ_JAJFZV010000005.1"/>
</dbReference>
<evidence type="ECO:0000313" key="7">
    <source>
        <dbReference type="EMBL" id="MCC3297541.1"/>
    </source>
</evidence>
<dbReference type="Proteomes" id="UP001139158">
    <property type="component" value="Unassembled WGS sequence"/>
</dbReference>
<dbReference type="GO" id="GO:0044027">
    <property type="term" value="P:negative regulation of gene expression via chromosomal CpG island methylation"/>
    <property type="evidence" value="ECO:0007669"/>
    <property type="project" value="TreeGrafter"/>
</dbReference>
<evidence type="ECO:0000256" key="5">
    <source>
        <dbReference type="ARBA" id="ARBA00022747"/>
    </source>
</evidence>
<dbReference type="Pfam" id="PF00145">
    <property type="entry name" value="DNA_methylase"/>
    <property type="match status" value="2"/>
</dbReference>
<dbReference type="GO" id="GO:0009307">
    <property type="term" value="P:DNA restriction-modification system"/>
    <property type="evidence" value="ECO:0007669"/>
    <property type="project" value="UniProtKB-KW"/>
</dbReference>
<gene>
    <name evidence="7" type="ORF">LJ757_06935</name>
</gene>
<keyword evidence="3 6" id="KW-0808">Transferase</keyword>
<proteinExistence type="inferred from homology"/>
<dbReference type="EMBL" id="JAJFZV010000005">
    <property type="protein sequence ID" value="MCC3297541.1"/>
    <property type="molecule type" value="Genomic_DNA"/>
</dbReference>
<dbReference type="Gene3D" id="3.90.120.10">
    <property type="entry name" value="DNA Methylase, subunit A, domain 2"/>
    <property type="match status" value="1"/>
</dbReference>
<dbReference type="PANTHER" id="PTHR10629:SF52">
    <property type="entry name" value="DNA (CYTOSINE-5)-METHYLTRANSFERASE 1"/>
    <property type="match status" value="1"/>
</dbReference>
<dbReference type="GO" id="GO:0032259">
    <property type="term" value="P:methylation"/>
    <property type="evidence" value="ECO:0007669"/>
    <property type="project" value="UniProtKB-KW"/>
</dbReference>
<dbReference type="GO" id="GO:0003677">
    <property type="term" value="F:DNA binding"/>
    <property type="evidence" value="ECO:0007669"/>
    <property type="project" value="TreeGrafter"/>
</dbReference>
<dbReference type="PANTHER" id="PTHR10629">
    <property type="entry name" value="CYTOSINE-SPECIFIC METHYLTRANSFERASE"/>
    <property type="match status" value="1"/>
</dbReference>
<dbReference type="Gene3D" id="3.40.50.150">
    <property type="entry name" value="Vaccinia Virus protein VP39"/>
    <property type="match status" value="1"/>
</dbReference>
<keyword evidence="2 6" id="KW-0489">Methyltransferase</keyword>
<dbReference type="SUPFAM" id="SSF53335">
    <property type="entry name" value="S-adenosyl-L-methionine-dependent methyltransferases"/>
    <property type="match status" value="1"/>
</dbReference>
<dbReference type="PROSITE" id="PS51679">
    <property type="entry name" value="SAM_MT_C5"/>
    <property type="match status" value="1"/>
</dbReference>
<dbReference type="GO" id="GO:0003886">
    <property type="term" value="F:DNA (cytosine-5-)-methyltransferase activity"/>
    <property type="evidence" value="ECO:0007669"/>
    <property type="project" value="UniProtKB-EC"/>
</dbReference>
<name>A0A9X1MDF3_9MICC</name>
<evidence type="ECO:0000256" key="3">
    <source>
        <dbReference type="ARBA" id="ARBA00022679"/>
    </source>
</evidence>
<evidence type="ECO:0000256" key="1">
    <source>
        <dbReference type="ARBA" id="ARBA00011975"/>
    </source>
</evidence>
<evidence type="ECO:0000256" key="6">
    <source>
        <dbReference type="PROSITE-ProRule" id="PRU01016"/>
    </source>
</evidence>
<comment type="caution">
    <text evidence="7">The sequence shown here is derived from an EMBL/GenBank/DDBJ whole genome shotgun (WGS) entry which is preliminary data.</text>
</comment>
<keyword evidence="5" id="KW-0680">Restriction system</keyword>